<feature type="region of interest" description="Disordered" evidence="1">
    <location>
        <begin position="132"/>
        <end position="155"/>
    </location>
</feature>
<name>Q76IK3_ANOGA</name>
<evidence type="ECO:0000256" key="1">
    <source>
        <dbReference type="SAM" id="MobiDB-lite"/>
    </source>
</evidence>
<evidence type="ECO:0000313" key="2">
    <source>
        <dbReference type="EMBL" id="BAC82627.1"/>
    </source>
</evidence>
<sequence>MKLLKPILSYVTLCGEVTGVSYRGQAQTCRNCAAPVHHGLNCVQNRQNRFANVVQVKATYANTVSAKTVAPTPQAASHTAAGNSGQKKKKKSRSRFLSAATPAPTHANVEDQHPRDASKIAARLIIPIVPVTVRPSSPKPNSRKGKISNANDKHVAPALSIAPTTDAVVSAHDRRFDDASSPAVPAAPVATAALAATAFAATNAASVATAAPAAITAPAANAASTAAAPAAATAHAATASPVATAALAAGAPATVSTPMDKDDPAAAAAPATAEVPGAVVANPAATSAPLAFKVPLDVLPAPFPGPSTDEPRTVTRKRTTESDVESDASSSSMNSFTMVAKRKPGRPSKKATTTNNL</sequence>
<feature type="region of interest" description="Disordered" evidence="1">
    <location>
        <begin position="69"/>
        <end position="115"/>
    </location>
</feature>
<dbReference type="EMBL" id="AB097148">
    <property type="protein sequence ID" value="BAC82627.1"/>
    <property type="molecule type" value="Genomic_DNA"/>
</dbReference>
<feature type="compositionally biased region" description="Basic residues" evidence="1">
    <location>
        <begin position="340"/>
        <end position="349"/>
    </location>
</feature>
<dbReference type="AlphaFoldDB" id="Q76IK3"/>
<dbReference type="VEuPathDB" id="VectorBase:AGAMI1_002971"/>
<organism evidence="2">
    <name type="scientific">Anopheles gambiae</name>
    <name type="common">African malaria mosquito</name>
    <dbReference type="NCBI Taxonomy" id="7165"/>
    <lineage>
        <taxon>Eukaryota</taxon>
        <taxon>Metazoa</taxon>
        <taxon>Ecdysozoa</taxon>
        <taxon>Arthropoda</taxon>
        <taxon>Hexapoda</taxon>
        <taxon>Insecta</taxon>
        <taxon>Pterygota</taxon>
        <taxon>Neoptera</taxon>
        <taxon>Endopterygota</taxon>
        <taxon>Diptera</taxon>
        <taxon>Nematocera</taxon>
        <taxon>Culicoidea</taxon>
        <taxon>Culicidae</taxon>
        <taxon>Anophelinae</taxon>
        <taxon>Anopheles</taxon>
    </lineage>
</organism>
<accession>Q76IK3</accession>
<reference evidence="2" key="1">
    <citation type="journal article" date="2004" name="Mol. Biol. Evol.">
        <title>Cross-genome screening of novel sequence-specific non-LTR retrotransposons: various multicopy RNA genes and microsatellites are selected as targets.</title>
        <authorList>
            <person name="Kojima K.K."/>
            <person name="Fujiwara H."/>
        </authorList>
    </citation>
    <scope>NUCLEOTIDE SEQUENCE</scope>
</reference>
<gene>
    <name evidence="2" type="primary">ORF1</name>
</gene>
<feature type="region of interest" description="Disordered" evidence="1">
    <location>
        <begin position="302"/>
        <end position="357"/>
    </location>
</feature>
<proteinExistence type="predicted"/>
<feature type="compositionally biased region" description="Polar residues" evidence="1">
    <location>
        <begin position="74"/>
        <end position="85"/>
    </location>
</feature>
<feature type="compositionally biased region" description="Low complexity" evidence="1">
    <location>
        <begin position="327"/>
        <end position="339"/>
    </location>
</feature>
<feature type="compositionally biased region" description="Basic and acidic residues" evidence="1">
    <location>
        <begin position="309"/>
        <end position="321"/>
    </location>
</feature>
<protein>
    <submittedName>
        <fullName evidence="2">Gag-like protein</fullName>
    </submittedName>
</protein>